<protein>
    <submittedName>
        <fullName evidence="3">Uncharacterized protein</fullName>
    </submittedName>
</protein>
<accession>C5A4Y4</accession>
<dbReference type="HOGENOM" id="CLU_688154_0_0_2"/>
<reference evidence="3 4" key="1">
    <citation type="journal article" date="2007" name="Genome Biol.">
        <title>Genome analysis and genome-wide proteomics of Thermococcus gammatolerans, the most radioresistant organism known amongst the Archaea.</title>
        <authorList>
            <person name="Zivanovic Y."/>
            <person name="Armengaud J."/>
            <person name="Lagorce A."/>
            <person name="Leplat C."/>
            <person name="Guerin P."/>
            <person name="Dutertre M."/>
            <person name="Anthouard V."/>
            <person name="Forterre P."/>
            <person name="Wincker P."/>
            <person name="Confalonieri F."/>
        </authorList>
    </citation>
    <scope>NUCLEOTIDE SEQUENCE [LARGE SCALE GENOMIC DNA]</scope>
    <source>
        <strain evidence="4">DSM 15229 / JCM 11827 / EJ3</strain>
    </source>
</reference>
<dbReference type="PaxDb" id="593117-TGAM_0794"/>
<keyword evidence="2" id="KW-0472">Membrane</keyword>
<proteinExistence type="predicted"/>
<keyword evidence="2" id="KW-1133">Transmembrane helix</keyword>
<feature type="transmembrane region" description="Helical" evidence="2">
    <location>
        <begin position="380"/>
        <end position="398"/>
    </location>
</feature>
<evidence type="ECO:0000256" key="1">
    <source>
        <dbReference type="SAM" id="MobiDB-lite"/>
    </source>
</evidence>
<gene>
    <name evidence="3" type="ordered locus">TGAM_0794</name>
</gene>
<dbReference type="KEGG" id="tga:TGAM_0794"/>
<name>C5A4Y4_THEGJ</name>
<evidence type="ECO:0000313" key="4">
    <source>
        <dbReference type="Proteomes" id="UP000001488"/>
    </source>
</evidence>
<keyword evidence="4" id="KW-1185">Reference proteome</keyword>
<evidence type="ECO:0000256" key="2">
    <source>
        <dbReference type="SAM" id="Phobius"/>
    </source>
</evidence>
<keyword evidence="2" id="KW-0812">Transmembrane</keyword>
<organism evidence="3 4">
    <name type="scientific">Thermococcus gammatolerans (strain DSM 15229 / JCM 11827 / EJ3)</name>
    <dbReference type="NCBI Taxonomy" id="593117"/>
    <lineage>
        <taxon>Archaea</taxon>
        <taxon>Methanobacteriati</taxon>
        <taxon>Methanobacteriota</taxon>
        <taxon>Thermococci</taxon>
        <taxon>Thermococcales</taxon>
        <taxon>Thermococcaceae</taxon>
        <taxon>Thermococcus</taxon>
    </lineage>
</organism>
<dbReference type="eggNOG" id="arCOG04022">
    <property type="taxonomic scope" value="Archaea"/>
</dbReference>
<dbReference type="PATRIC" id="fig|593117.10.peg.790"/>
<dbReference type="Proteomes" id="UP000001488">
    <property type="component" value="Chromosome"/>
</dbReference>
<feature type="transmembrane region" description="Helical" evidence="2">
    <location>
        <begin position="250"/>
        <end position="271"/>
    </location>
</feature>
<feature type="region of interest" description="Disordered" evidence="1">
    <location>
        <begin position="1"/>
        <end position="23"/>
    </location>
</feature>
<evidence type="ECO:0000313" key="3">
    <source>
        <dbReference type="EMBL" id="ACS33296.1"/>
    </source>
</evidence>
<dbReference type="EMBL" id="CP001398">
    <property type="protein sequence ID" value="ACS33296.1"/>
    <property type="molecule type" value="Genomic_DNA"/>
</dbReference>
<dbReference type="AlphaFoldDB" id="C5A4Y4"/>
<sequence>MGALRAPEGFNARRWDSYPPDGSDLRPAESWQGVFLLNRRVHRRGKRGDAPFQEPNGERYSLHLWTESLLDPPLDLYNHHERHDLPGRQGGRLRPGDIHPPHFKEKALWNQVPGSSRVLAPPAVFPNVSVPCDGLRQRPQPLLRALWLGELQAPAGLCPVFRPILGFSVGARLPRASKLLPGHNDILHTDPPSQLPRPQPPALQFRHRHPQVSGSGLQFGLRPPRSRRPGGFCCAFPSAGRKEGCGLRRFLAGVLLSLVLSTVALLVVYPLKSGESITIPPVQVSRLESGNYTMQSTLSLHIPAWSRVNLTCGNGRGQIYLKNVFTGKIVFEAPIYGSLKASFPVPHEGTYVLALRGNGSAICSLVVTDFHAPERTQERYSIIGIAASILLAVMIRGWSR</sequence>